<dbReference type="Gene3D" id="3.40.50.1820">
    <property type="entry name" value="alpha/beta hydrolase"/>
    <property type="match status" value="1"/>
</dbReference>
<dbReference type="InterPro" id="IPR029058">
    <property type="entry name" value="AB_hydrolase_fold"/>
</dbReference>
<dbReference type="NCBIfam" id="NF002938">
    <property type="entry name" value="PRK03592.1"/>
    <property type="match status" value="1"/>
</dbReference>
<dbReference type="RefSeq" id="WP_092864959.1">
    <property type="nucleotide sequence ID" value="NZ_FOQH01000013.1"/>
</dbReference>
<dbReference type="EMBL" id="FOQH01000013">
    <property type="protein sequence ID" value="SFJ08709.1"/>
    <property type="molecule type" value="Genomic_DNA"/>
</dbReference>
<dbReference type="OrthoDB" id="9804723at2"/>
<dbReference type="PANTHER" id="PTHR43329">
    <property type="entry name" value="EPOXIDE HYDROLASE"/>
    <property type="match status" value="1"/>
</dbReference>
<name>A0A1I3NHQ7_9RHOB</name>
<dbReference type="Pfam" id="PF00561">
    <property type="entry name" value="Abhydrolase_1"/>
    <property type="match status" value="1"/>
</dbReference>
<evidence type="ECO:0000313" key="3">
    <source>
        <dbReference type="Proteomes" id="UP000199377"/>
    </source>
</evidence>
<evidence type="ECO:0000259" key="1">
    <source>
        <dbReference type="Pfam" id="PF00561"/>
    </source>
</evidence>
<dbReference type="SUPFAM" id="SSF53474">
    <property type="entry name" value="alpha/beta-Hydrolases"/>
    <property type="match status" value="1"/>
</dbReference>
<organism evidence="2 3">
    <name type="scientific">Albimonas pacifica</name>
    <dbReference type="NCBI Taxonomy" id="1114924"/>
    <lineage>
        <taxon>Bacteria</taxon>
        <taxon>Pseudomonadati</taxon>
        <taxon>Pseudomonadota</taxon>
        <taxon>Alphaproteobacteria</taxon>
        <taxon>Rhodobacterales</taxon>
        <taxon>Paracoccaceae</taxon>
        <taxon>Albimonas</taxon>
    </lineage>
</organism>
<sequence length="295" mass="32922">MTHDPTPYAAKKSRAVMGTPMAYIDEGEGDAIVFQHGNPTSSYLWRDVMRRCEGLGRLVACDLVGMGDSGKLSPSGPDRYTYAEQRDHLFALWDALALGDRVTLVLHDWGSALGFEWAWRNPERVRAVVYMEAIVTPVTWADWPENARKVFQGFRSEAGEAMVLEKNVFVERVLPGSVLRGLSEAEMAEYRRPFLEPGESRRPTLTWPRMIPIEGEPAEVVEIVEGYSAFLAQSAIPKLFVNADPGSILIGRQREVCRGWANQQEVTVPGLHFIQEDSGAEIGDAIRGFLEGLER</sequence>
<keyword evidence="3" id="KW-1185">Reference proteome</keyword>
<dbReference type="Proteomes" id="UP000199377">
    <property type="component" value="Unassembled WGS sequence"/>
</dbReference>
<dbReference type="InterPro" id="IPR000073">
    <property type="entry name" value="AB_hydrolase_1"/>
</dbReference>
<protein>
    <submittedName>
        <fullName evidence="2">Haloalkane dehalogenase</fullName>
    </submittedName>
</protein>
<evidence type="ECO:0000313" key="2">
    <source>
        <dbReference type="EMBL" id="SFJ08709.1"/>
    </source>
</evidence>
<proteinExistence type="predicted"/>
<feature type="domain" description="AB hydrolase-1" evidence="1">
    <location>
        <begin position="31"/>
        <end position="276"/>
    </location>
</feature>
<dbReference type="STRING" id="1114924.SAMN05216258_11386"/>
<accession>A0A1I3NHQ7</accession>
<gene>
    <name evidence="2" type="ORF">SAMN05216258_11386</name>
</gene>
<dbReference type="AlphaFoldDB" id="A0A1I3NHQ7"/>
<reference evidence="2 3" key="1">
    <citation type="submission" date="2016-10" db="EMBL/GenBank/DDBJ databases">
        <authorList>
            <person name="de Groot N.N."/>
        </authorList>
    </citation>
    <scope>NUCLEOTIDE SEQUENCE [LARGE SCALE GENOMIC DNA]</scope>
    <source>
        <strain evidence="2 3">CGMCC 1.11030</strain>
    </source>
</reference>